<reference evidence="1" key="2">
    <citation type="journal article" date="2023" name="Plants (Basel)">
        <title>Annotation of the Turnera subulata (Passifloraceae) Draft Genome Reveals the S-Locus Evolved after the Divergence of Turneroideae from Passifloroideae in a Stepwise Manner.</title>
        <authorList>
            <person name="Henning P.M."/>
            <person name="Roalson E.H."/>
            <person name="Mir W."/>
            <person name="McCubbin A.G."/>
            <person name="Shore J.S."/>
        </authorList>
    </citation>
    <scope>NUCLEOTIDE SEQUENCE</scope>
    <source>
        <strain evidence="1">F60SS</strain>
    </source>
</reference>
<gene>
    <name evidence="1" type="ORF">Tsubulata_015116</name>
</gene>
<proteinExistence type="predicted"/>
<dbReference type="Proteomes" id="UP001141552">
    <property type="component" value="Unassembled WGS sequence"/>
</dbReference>
<protein>
    <submittedName>
        <fullName evidence="1">Uncharacterized protein</fullName>
    </submittedName>
</protein>
<name>A0A9Q0F1L4_9ROSI</name>
<organism evidence="1 2">
    <name type="scientific">Turnera subulata</name>
    <dbReference type="NCBI Taxonomy" id="218843"/>
    <lineage>
        <taxon>Eukaryota</taxon>
        <taxon>Viridiplantae</taxon>
        <taxon>Streptophyta</taxon>
        <taxon>Embryophyta</taxon>
        <taxon>Tracheophyta</taxon>
        <taxon>Spermatophyta</taxon>
        <taxon>Magnoliopsida</taxon>
        <taxon>eudicotyledons</taxon>
        <taxon>Gunneridae</taxon>
        <taxon>Pentapetalae</taxon>
        <taxon>rosids</taxon>
        <taxon>fabids</taxon>
        <taxon>Malpighiales</taxon>
        <taxon>Passifloraceae</taxon>
        <taxon>Turnera</taxon>
    </lineage>
</organism>
<dbReference type="AlphaFoldDB" id="A0A9Q0F1L4"/>
<dbReference type="OrthoDB" id="929756at2759"/>
<reference evidence="1" key="1">
    <citation type="submission" date="2022-02" db="EMBL/GenBank/DDBJ databases">
        <authorList>
            <person name="Henning P.M."/>
            <person name="McCubbin A.G."/>
            <person name="Shore J.S."/>
        </authorList>
    </citation>
    <scope>NUCLEOTIDE SEQUENCE</scope>
    <source>
        <strain evidence="1">F60SS</strain>
        <tissue evidence="1">Leaves</tissue>
    </source>
</reference>
<sequence>MDRALLSFLINSNHETTVPHPWERCYDVRNEILYYKNVINGSMVVDLRSPVDLGGGLYHVNNMWEDLTGSANSDDENHCPASQRRREAQPPHLIVATCCGPSVYLLVPEMVSRCPLCDDPVRFVRLIMT</sequence>
<evidence type="ECO:0000313" key="1">
    <source>
        <dbReference type="EMBL" id="KAJ4823178.1"/>
    </source>
</evidence>
<dbReference type="EMBL" id="JAKUCV010007504">
    <property type="protein sequence ID" value="KAJ4823178.1"/>
    <property type="molecule type" value="Genomic_DNA"/>
</dbReference>
<keyword evidence="2" id="KW-1185">Reference proteome</keyword>
<accession>A0A9Q0F1L4</accession>
<evidence type="ECO:0000313" key="2">
    <source>
        <dbReference type="Proteomes" id="UP001141552"/>
    </source>
</evidence>
<comment type="caution">
    <text evidence="1">The sequence shown here is derived from an EMBL/GenBank/DDBJ whole genome shotgun (WGS) entry which is preliminary data.</text>
</comment>